<keyword evidence="7" id="KW-0819">tRNA processing</keyword>
<dbReference type="GO" id="GO:0000049">
    <property type="term" value="F:tRNA binding"/>
    <property type="evidence" value="ECO:0007669"/>
    <property type="project" value="TreeGrafter"/>
</dbReference>
<evidence type="ECO:0000256" key="4">
    <source>
        <dbReference type="ARBA" id="ARBA00009567"/>
    </source>
</evidence>
<dbReference type="Proteomes" id="UP000887013">
    <property type="component" value="Unassembled WGS sequence"/>
</dbReference>
<evidence type="ECO:0000256" key="1">
    <source>
        <dbReference type="ARBA" id="ARBA00004123"/>
    </source>
</evidence>
<evidence type="ECO:0000256" key="2">
    <source>
        <dbReference type="ARBA" id="ARBA00004496"/>
    </source>
</evidence>
<sequence length="275" mass="31538">MYLTKEPLYGNGKAKFILVKDHDGINGMKVFKTVLKLYCKEQTNVALFSYDGVAEDVVHGLEVNLDKVKLLEIFSDPFAWYKGENLNALLSVDFILENFYDFEGVLCIYSLTSLLIHNGIDKVYKMLHKFLNTSHNLHILALLHSDVHDSKENEIIDKLASTGLYLSSDETETLVSIVHYSSGKVNSLLLEYNISKNFEFSSLIDVQLQKKIEEKKPDPTANLTFNLRLKDEEKEAKNQLQLPYMKKQISDDAVIQNLLENDFYDEEDPDDDLDI</sequence>
<comment type="subcellular location">
    <subcellularLocation>
        <location evidence="2">Cytoplasm</location>
    </subcellularLocation>
    <subcellularLocation>
        <location evidence="1">Nucleus</location>
    </subcellularLocation>
</comment>
<evidence type="ECO:0000256" key="7">
    <source>
        <dbReference type="ARBA" id="ARBA00022694"/>
    </source>
</evidence>
<dbReference type="GO" id="GO:0005829">
    <property type="term" value="C:cytosol"/>
    <property type="evidence" value="ECO:0007669"/>
    <property type="project" value="TreeGrafter"/>
</dbReference>
<comment type="caution">
    <text evidence="9">The sequence shown here is derived from an EMBL/GenBank/DDBJ whole genome shotgun (WGS) entry which is preliminary data.</text>
</comment>
<dbReference type="OrthoDB" id="166907at2759"/>
<evidence type="ECO:0000313" key="10">
    <source>
        <dbReference type="Proteomes" id="UP000887013"/>
    </source>
</evidence>
<comment type="similarity">
    <text evidence="4">Belongs to the ELP5 family.</text>
</comment>
<accession>A0A8X6NHB4</accession>
<comment type="pathway">
    <text evidence="3">tRNA modification; 5-methoxycarbonylmethyl-2-thiouridine-tRNA biosynthesis.</text>
</comment>
<dbReference type="PANTHER" id="PTHR15641:SF1">
    <property type="entry name" value="ELONGATOR COMPLEX PROTEIN 5"/>
    <property type="match status" value="1"/>
</dbReference>
<keyword evidence="10" id="KW-1185">Reference proteome</keyword>
<evidence type="ECO:0000256" key="6">
    <source>
        <dbReference type="ARBA" id="ARBA00022490"/>
    </source>
</evidence>
<keyword evidence="6" id="KW-0963">Cytoplasm</keyword>
<keyword evidence="8" id="KW-0539">Nucleus</keyword>
<name>A0A8X6NHB4_NEPPI</name>
<dbReference type="InterPro" id="IPR019519">
    <property type="entry name" value="Elp5"/>
</dbReference>
<dbReference type="Pfam" id="PF10483">
    <property type="entry name" value="Elong_Iki1"/>
    <property type="match status" value="1"/>
</dbReference>
<evidence type="ECO:0000256" key="5">
    <source>
        <dbReference type="ARBA" id="ARBA00020264"/>
    </source>
</evidence>
<dbReference type="GO" id="GO:0033588">
    <property type="term" value="C:elongator holoenzyme complex"/>
    <property type="evidence" value="ECO:0007669"/>
    <property type="project" value="InterPro"/>
</dbReference>
<evidence type="ECO:0000313" key="9">
    <source>
        <dbReference type="EMBL" id="GFT13121.1"/>
    </source>
</evidence>
<protein>
    <recommendedName>
        <fullName evidence="5">Elongator complex protein 5</fullName>
    </recommendedName>
</protein>
<evidence type="ECO:0000256" key="8">
    <source>
        <dbReference type="ARBA" id="ARBA00023242"/>
    </source>
</evidence>
<dbReference type="PANTHER" id="PTHR15641">
    <property type="entry name" value="ELONGATOR COMPLEX PROTEIN 5"/>
    <property type="match status" value="1"/>
</dbReference>
<proteinExistence type="inferred from homology"/>
<dbReference type="GO" id="GO:0002098">
    <property type="term" value="P:tRNA wobble uridine modification"/>
    <property type="evidence" value="ECO:0007669"/>
    <property type="project" value="InterPro"/>
</dbReference>
<evidence type="ECO:0000256" key="3">
    <source>
        <dbReference type="ARBA" id="ARBA00005043"/>
    </source>
</evidence>
<reference evidence="9" key="1">
    <citation type="submission" date="2020-08" db="EMBL/GenBank/DDBJ databases">
        <title>Multicomponent nature underlies the extraordinary mechanical properties of spider dragline silk.</title>
        <authorList>
            <person name="Kono N."/>
            <person name="Nakamura H."/>
            <person name="Mori M."/>
            <person name="Yoshida Y."/>
            <person name="Ohtoshi R."/>
            <person name="Malay A.D."/>
            <person name="Moran D.A.P."/>
            <person name="Tomita M."/>
            <person name="Numata K."/>
            <person name="Arakawa K."/>
        </authorList>
    </citation>
    <scope>NUCLEOTIDE SEQUENCE</scope>
</reference>
<dbReference type="EMBL" id="BMAW01057835">
    <property type="protein sequence ID" value="GFT13121.1"/>
    <property type="molecule type" value="Genomic_DNA"/>
</dbReference>
<organism evidence="9 10">
    <name type="scientific">Nephila pilipes</name>
    <name type="common">Giant wood spider</name>
    <name type="synonym">Nephila maculata</name>
    <dbReference type="NCBI Taxonomy" id="299642"/>
    <lineage>
        <taxon>Eukaryota</taxon>
        <taxon>Metazoa</taxon>
        <taxon>Ecdysozoa</taxon>
        <taxon>Arthropoda</taxon>
        <taxon>Chelicerata</taxon>
        <taxon>Arachnida</taxon>
        <taxon>Araneae</taxon>
        <taxon>Araneomorphae</taxon>
        <taxon>Entelegynae</taxon>
        <taxon>Araneoidea</taxon>
        <taxon>Nephilidae</taxon>
        <taxon>Nephila</taxon>
    </lineage>
</organism>
<gene>
    <name evidence="9" type="primary">AVEN_117995_1</name>
    <name evidence="9" type="ORF">NPIL_200811</name>
</gene>
<dbReference type="AlphaFoldDB" id="A0A8X6NHB4"/>
<dbReference type="GO" id="GO:0005634">
    <property type="term" value="C:nucleus"/>
    <property type="evidence" value="ECO:0007669"/>
    <property type="project" value="UniProtKB-SubCell"/>
</dbReference>